<evidence type="ECO:0000256" key="2">
    <source>
        <dbReference type="ARBA" id="ARBA00001946"/>
    </source>
</evidence>
<evidence type="ECO:0000256" key="5">
    <source>
        <dbReference type="ARBA" id="ARBA00022842"/>
    </source>
</evidence>
<dbReference type="FunFam" id="3.30.540.10:FF:000003">
    <property type="entry name" value="Inositol-1-monophosphatase"/>
    <property type="match status" value="1"/>
</dbReference>
<dbReference type="InterPro" id="IPR000760">
    <property type="entry name" value="Inositol_monophosphatase-like"/>
</dbReference>
<dbReference type="Gene3D" id="3.30.540.10">
    <property type="entry name" value="Fructose-1,6-Bisphosphatase, subunit A, domain 1"/>
    <property type="match status" value="1"/>
</dbReference>
<feature type="binding site" evidence="6">
    <location>
        <position position="85"/>
    </location>
    <ligand>
        <name>Mg(2+)</name>
        <dbReference type="ChEBI" id="CHEBI:18420"/>
        <label>1</label>
        <note>catalytic</note>
    </ligand>
</feature>
<organism evidence="8 9">
    <name type="scientific">Candidatus Nealsonbacteria bacterium CG01_land_8_20_14_3_00_12</name>
    <dbReference type="NCBI Taxonomy" id="1974697"/>
    <lineage>
        <taxon>Bacteria</taxon>
        <taxon>Candidatus Nealsoniibacteriota</taxon>
    </lineage>
</organism>
<sequence length="255" mass="28162">MKINPNFKKVALQAVKAAGKIVEKNFLKNHRVRFKKDLSLVTDVDLEAEKIIRTIIKKNFPSHSIVSEESGGEFGKDFTWVVDPLDGTTNYVLGFPFFSVALALVKGEEPLLGVVFNPISGELYVAEKGGGAYLNKKIIKTKASDNISKHFLIFNKGKDLIGGLKVLMKIAPQLERVRIWGSGHLEICQVARGRVEGYVTAKPACHDTIASVLIAKEAGAEATDFNGNQFTIHSENLIVARKKIHNQLLKLIKIK</sequence>
<dbReference type="Proteomes" id="UP000230766">
    <property type="component" value="Unassembled WGS sequence"/>
</dbReference>
<dbReference type="SUPFAM" id="SSF56655">
    <property type="entry name" value="Carbohydrate phosphatase"/>
    <property type="match status" value="1"/>
</dbReference>
<comment type="catalytic activity">
    <reaction evidence="1 7">
        <text>a myo-inositol phosphate + H2O = myo-inositol + phosphate</text>
        <dbReference type="Rhea" id="RHEA:24056"/>
        <dbReference type="ChEBI" id="CHEBI:15377"/>
        <dbReference type="ChEBI" id="CHEBI:17268"/>
        <dbReference type="ChEBI" id="CHEBI:43474"/>
        <dbReference type="ChEBI" id="CHEBI:84139"/>
        <dbReference type="EC" id="3.1.3.25"/>
    </reaction>
</comment>
<name>A0A2M7EBR4_9BACT</name>
<feature type="binding site" evidence="6">
    <location>
        <position position="83"/>
    </location>
    <ligand>
        <name>Mg(2+)</name>
        <dbReference type="ChEBI" id="CHEBI:18420"/>
        <label>1</label>
        <note>catalytic</note>
    </ligand>
</feature>
<comment type="similarity">
    <text evidence="7">Belongs to the inositol monophosphatase superfamily.</text>
</comment>
<dbReference type="EC" id="3.1.3.25" evidence="7"/>
<dbReference type="CDD" id="cd01639">
    <property type="entry name" value="IMPase"/>
    <property type="match status" value="1"/>
</dbReference>
<comment type="caution">
    <text evidence="8">The sequence shown here is derived from an EMBL/GenBank/DDBJ whole genome shotgun (WGS) entry which is preliminary data.</text>
</comment>
<dbReference type="Pfam" id="PF00459">
    <property type="entry name" value="Inositol_P"/>
    <property type="match status" value="1"/>
</dbReference>
<keyword evidence="3 6" id="KW-0479">Metal-binding</keyword>
<dbReference type="AlphaFoldDB" id="A0A2M7EBR4"/>
<feature type="binding site" evidence="6">
    <location>
        <position position="86"/>
    </location>
    <ligand>
        <name>Mg(2+)</name>
        <dbReference type="ChEBI" id="CHEBI:18420"/>
        <label>1</label>
        <note>catalytic</note>
    </ligand>
</feature>
<evidence type="ECO:0000256" key="7">
    <source>
        <dbReference type="RuleBase" id="RU364068"/>
    </source>
</evidence>
<evidence type="ECO:0000313" key="8">
    <source>
        <dbReference type="EMBL" id="PIV65159.1"/>
    </source>
</evidence>
<reference evidence="9" key="1">
    <citation type="submission" date="2017-09" db="EMBL/GenBank/DDBJ databases">
        <title>Depth-based differentiation of microbial function through sediment-hosted aquifers and enrichment of novel symbionts in the deep terrestrial subsurface.</title>
        <authorList>
            <person name="Probst A.J."/>
            <person name="Ladd B."/>
            <person name="Jarett J.K."/>
            <person name="Geller-Mcgrath D.E."/>
            <person name="Sieber C.M.K."/>
            <person name="Emerson J.B."/>
            <person name="Anantharaman K."/>
            <person name="Thomas B.C."/>
            <person name="Malmstrom R."/>
            <person name="Stieglmeier M."/>
            <person name="Klingl A."/>
            <person name="Woyke T."/>
            <person name="Ryan C.M."/>
            <person name="Banfield J.F."/>
        </authorList>
    </citation>
    <scope>NUCLEOTIDE SEQUENCE [LARGE SCALE GENOMIC DNA]</scope>
</reference>
<evidence type="ECO:0000256" key="3">
    <source>
        <dbReference type="ARBA" id="ARBA00022723"/>
    </source>
</evidence>
<proteinExistence type="inferred from homology"/>
<dbReference type="InterPro" id="IPR033942">
    <property type="entry name" value="IMPase"/>
</dbReference>
<keyword evidence="5 6" id="KW-0460">Magnesium</keyword>
<dbReference type="GO" id="GO:0007165">
    <property type="term" value="P:signal transduction"/>
    <property type="evidence" value="ECO:0007669"/>
    <property type="project" value="TreeGrafter"/>
</dbReference>
<protein>
    <recommendedName>
        <fullName evidence="7">Inositol-1-monophosphatase</fullName>
        <ecNumber evidence="7">3.1.3.25</ecNumber>
    </recommendedName>
</protein>
<dbReference type="PRINTS" id="PR00377">
    <property type="entry name" value="IMPHPHTASES"/>
</dbReference>
<dbReference type="GO" id="GO:0008934">
    <property type="term" value="F:inositol monophosphate 1-phosphatase activity"/>
    <property type="evidence" value="ECO:0007669"/>
    <property type="project" value="InterPro"/>
</dbReference>
<evidence type="ECO:0000256" key="6">
    <source>
        <dbReference type="PIRSR" id="PIRSR600760-2"/>
    </source>
</evidence>
<dbReference type="GO" id="GO:0046872">
    <property type="term" value="F:metal ion binding"/>
    <property type="evidence" value="ECO:0007669"/>
    <property type="project" value="UniProtKB-KW"/>
</dbReference>
<dbReference type="PANTHER" id="PTHR20854">
    <property type="entry name" value="INOSITOL MONOPHOSPHATASE"/>
    <property type="match status" value="1"/>
</dbReference>
<dbReference type="PANTHER" id="PTHR20854:SF4">
    <property type="entry name" value="INOSITOL-1-MONOPHOSPHATASE-RELATED"/>
    <property type="match status" value="1"/>
</dbReference>
<dbReference type="Gene3D" id="3.40.190.80">
    <property type="match status" value="1"/>
</dbReference>
<evidence type="ECO:0000256" key="1">
    <source>
        <dbReference type="ARBA" id="ARBA00001033"/>
    </source>
</evidence>
<keyword evidence="4 7" id="KW-0378">Hydrolase</keyword>
<evidence type="ECO:0000256" key="4">
    <source>
        <dbReference type="ARBA" id="ARBA00022801"/>
    </source>
</evidence>
<feature type="binding site" evidence="6">
    <location>
        <position position="68"/>
    </location>
    <ligand>
        <name>Mg(2+)</name>
        <dbReference type="ChEBI" id="CHEBI:18420"/>
        <label>1</label>
        <note>catalytic</note>
    </ligand>
</feature>
<accession>A0A2M7EBR4</accession>
<comment type="cofactor">
    <cofactor evidence="2 6 7">
        <name>Mg(2+)</name>
        <dbReference type="ChEBI" id="CHEBI:18420"/>
    </cofactor>
</comment>
<evidence type="ECO:0000313" key="9">
    <source>
        <dbReference type="Proteomes" id="UP000230766"/>
    </source>
</evidence>
<dbReference type="GO" id="GO:0006020">
    <property type="term" value="P:inositol metabolic process"/>
    <property type="evidence" value="ECO:0007669"/>
    <property type="project" value="TreeGrafter"/>
</dbReference>
<feature type="binding site" evidence="6">
    <location>
        <position position="207"/>
    </location>
    <ligand>
        <name>Mg(2+)</name>
        <dbReference type="ChEBI" id="CHEBI:18420"/>
        <label>1</label>
        <note>catalytic</note>
    </ligand>
</feature>
<dbReference type="EMBL" id="PETJ01000026">
    <property type="protein sequence ID" value="PIV65159.1"/>
    <property type="molecule type" value="Genomic_DNA"/>
</dbReference>
<gene>
    <name evidence="8" type="ORF">COS09_01040</name>
</gene>